<dbReference type="GO" id="GO:0032259">
    <property type="term" value="P:methylation"/>
    <property type="evidence" value="ECO:0007669"/>
    <property type="project" value="UniProtKB-KW"/>
</dbReference>
<dbReference type="Gene3D" id="3.40.50.150">
    <property type="entry name" value="Vaccinia Virus protein VP39"/>
    <property type="match status" value="1"/>
</dbReference>
<evidence type="ECO:0000256" key="4">
    <source>
        <dbReference type="SAM" id="Phobius"/>
    </source>
</evidence>
<dbReference type="SUPFAM" id="SSF53335">
    <property type="entry name" value="S-adenosyl-L-methionine-dependent methyltransferases"/>
    <property type="match status" value="1"/>
</dbReference>
<dbReference type="AlphaFoldDB" id="A0A2M7VE95"/>
<gene>
    <name evidence="5" type="ORF">COX77_03475</name>
</gene>
<dbReference type="PANTHER" id="PTHR13610:SF9">
    <property type="entry name" value="FI06469P"/>
    <property type="match status" value="1"/>
</dbReference>
<keyword evidence="4" id="KW-0472">Membrane</keyword>
<dbReference type="EMBL" id="PFPO01000066">
    <property type="protein sequence ID" value="PIZ98779.1"/>
    <property type="molecule type" value="Genomic_DNA"/>
</dbReference>
<keyword evidence="1" id="KW-0489">Methyltransferase</keyword>
<sequence>MLFTLIILLLIIFITAILTTVSLVAYLRTRVPFVSLSAKKIEQIWEQVVLEKGKTLVDLGCGDGRVLIAAWKKYGAQGIGYEINLWAYLRAKIRTFPYRQNIKIVYQNFFQADFKEVNYIFTYLLPTAQEKVESRIMPKLKSGTLLITYAFCLPTIKSSQELDTVTDKKSGKIYLYKI</sequence>
<keyword evidence="4" id="KW-1133">Transmembrane helix</keyword>
<dbReference type="InterPro" id="IPR029063">
    <property type="entry name" value="SAM-dependent_MTases_sf"/>
</dbReference>
<dbReference type="PANTHER" id="PTHR13610">
    <property type="entry name" value="METHYLTRANSFERASE DOMAIN-CONTAINING PROTEIN"/>
    <property type="match status" value="1"/>
</dbReference>
<dbReference type="InterPro" id="IPR026170">
    <property type="entry name" value="FAM173A/B"/>
</dbReference>
<protein>
    <recommendedName>
        <fullName evidence="7">SAM-dependent methyltransferase</fullName>
    </recommendedName>
</protein>
<dbReference type="GO" id="GO:0016279">
    <property type="term" value="F:protein-lysine N-methyltransferase activity"/>
    <property type="evidence" value="ECO:0007669"/>
    <property type="project" value="InterPro"/>
</dbReference>
<dbReference type="CDD" id="cd02440">
    <property type="entry name" value="AdoMet_MTases"/>
    <property type="match status" value="1"/>
</dbReference>
<evidence type="ECO:0000313" key="6">
    <source>
        <dbReference type="Proteomes" id="UP000230405"/>
    </source>
</evidence>
<evidence type="ECO:0000256" key="3">
    <source>
        <dbReference type="ARBA" id="ARBA00022691"/>
    </source>
</evidence>
<dbReference type="Proteomes" id="UP000230405">
    <property type="component" value="Unassembled WGS sequence"/>
</dbReference>
<name>A0A2M7VE95_9BACT</name>
<evidence type="ECO:0000256" key="1">
    <source>
        <dbReference type="ARBA" id="ARBA00022603"/>
    </source>
</evidence>
<keyword evidence="4" id="KW-0812">Transmembrane</keyword>
<keyword evidence="2" id="KW-0808">Transferase</keyword>
<keyword evidence="3" id="KW-0949">S-adenosyl-L-methionine</keyword>
<evidence type="ECO:0008006" key="7">
    <source>
        <dbReference type="Google" id="ProtNLM"/>
    </source>
</evidence>
<feature type="transmembrane region" description="Helical" evidence="4">
    <location>
        <begin position="6"/>
        <end position="27"/>
    </location>
</feature>
<dbReference type="Pfam" id="PF02353">
    <property type="entry name" value="CMAS"/>
    <property type="match status" value="1"/>
</dbReference>
<accession>A0A2M7VE95</accession>
<evidence type="ECO:0000256" key="2">
    <source>
        <dbReference type="ARBA" id="ARBA00022679"/>
    </source>
</evidence>
<reference evidence="6" key="1">
    <citation type="submission" date="2017-09" db="EMBL/GenBank/DDBJ databases">
        <title>Depth-based differentiation of microbial function through sediment-hosted aquifers and enrichment of novel symbionts in the deep terrestrial subsurface.</title>
        <authorList>
            <person name="Probst A.J."/>
            <person name="Ladd B."/>
            <person name="Jarett J.K."/>
            <person name="Geller-Mcgrath D.E."/>
            <person name="Sieber C.M.K."/>
            <person name="Emerson J.B."/>
            <person name="Anantharaman K."/>
            <person name="Thomas B.C."/>
            <person name="Malmstrom R."/>
            <person name="Stieglmeier M."/>
            <person name="Klingl A."/>
            <person name="Woyke T."/>
            <person name="Ryan C.M."/>
            <person name="Banfield J.F."/>
        </authorList>
    </citation>
    <scope>NUCLEOTIDE SEQUENCE [LARGE SCALE GENOMIC DNA]</scope>
</reference>
<comment type="caution">
    <text evidence="5">The sequence shown here is derived from an EMBL/GenBank/DDBJ whole genome shotgun (WGS) entry which is preliminary data.</text>
</comment>
<proteinExistence type="predicted"/>
<evidence type="ECO:0000313" key="5">
    <source>
        <dbReference type="EMBL" id="PIZ98779.1"/>
    </source>
</evidence>
<organism evidence="5 6">
    <name type="scientific">Candidatus Komeilibacteria bacterium CG_4_10_14_0_2_um_filter_37_10</name>
    <dbReference type="NCBI Taxonomy" id="1974470"/>
    <lineage>
        <taxon>Bacteria</taxon>
        <taxon>Candidatus Komeiliibacteriota</taxon>
    </lineage>
</organism>